<keyword evidence="2" id="KW-0963">Cytoplasm</keyword>
<evidence type="ECO:0000256" key="1">
    <source>
        <dbReference type="ARBA" id="ARBA00004496"/>
    </source>
</evidence>
<dbReference type="SUPFAM" id="SSF116907">
    <property type="entry name" value="Hook domain"/>
    <property type="match status" value="1"/>
</dbReference>
<feature type="compositionally biased region" description="Polar residues" evidence="5">
    <location>
        <begin position="1629"/>
        <end position="1662"/>
    </location>
</feature>
<accession>T1JB57</accession>
<dbReference type="EMBL" id="JH432008">
    <property type="status" value="NOT_ANNOTATED_CDS"/>
    <property type="molecule type" value="Genomic_DNA"/>
</dbReference>
<evidence type="ECO:0000313" key="8">
    <source>
        <dbReference type="Proteomes" id="UP000014500"/>
    </source>
</evidence>
<dbReference type="GO" id="GO:0051959">
    <property type="term" value="F:dynein light intermediate chain binding"/>
    <property type="evidence" value="ECO:0007669"/>
    <property type="project" value="TreeGrafter"/>
</dbReference>
<feature type="domain" description="HOOK N-terminal" evidence="6">
    <location>
        <begin position="1"/>
        <end position="87"/>
    </location>
</feature>
<dbReference type="PhylomeDB" id="T1JB57"/>
<dbReference type="Proteomes" id="UP000014500">
    <property type="component" value="Unassembled WGS sequence"/>
</dbReference>
<dbReference type="Gene3D" id="1.10.287.1490">
    <property type="match status" value="2"/>
</dbReference>
<feature type="compositionally biased region" description="Basic and acidic residues" evidence="5">
    <location>
        <begin position="1324"/>
        <end position="1335"/>
    </location>
</feature>
<dbReference type="STRING" id="126957.T1JB57"/>
<dbReference type="InterPro" id="IPR043936">
    <property type="entry name" value="HOOK_N"/>
</dbReference>
<feature type="compositionally biased region" description="Polar residues" evidence="5">
    <location>
        <begin position="1528"/>
        <end position="1563"/>
    </location>
</feature>
<evidence type="ECO:0000256" key="5">
    <source>
        <dbReference type="SAM" id="MobiDB-lite"/>
    </source>
</evidence>
<evidence type="ECO:0000256" key="3">
    <source>
        <dbReference type="ARBA" id="ARBA00023054"/>
    </source>
</evidence>
<comment type="subcellular location">
    <subcellularLocation>
        <location evidence="1">Cytoplasm</location>
    </subcellularLocation>
</comment>
<dbReference type="Pfam" id="PF19047">
    <property type="entry name" value="HOOK_N"/>
    <property type="match status" value="1"/>
</dbReference>
<organism evidence="7 8">
    <name type="scientific">Strigamia maritima</name>
    <name type="common">European centipede</name>
    <name type="synonym">Geophilus maritimus</name>
    <dbReference type="NCBI Taxonomy" id="126957"/>
    <lineage>
        <taxon>Eukaryota</taxon>
        <taxon>Metazoa</taxon>
        <taxon>Ecdysozoa</taxon>
        <taxon>Arthropoda</taxon>
        <taxon>Myriapoda</taxon>
        <taxon>Chilopoda</taxon>
        <taxon>Pleurostigmophora</taxon>
        <taxon>Geophilomorpha</taxon>
        <taxon>Linotaeniidae</taxon>
        <taxon>Strigamia</taxon>
    </lineage>
</organism>
<dbReference type="InterPro" id="IPR036872">
    <property type="entry name" value="CH_dom_sf"/>
</dbReference>
<dbReference type="GO" id="GO:0005737">
    <property type="term" value="C:cytoplasm"/>
    <property type="evidence" value="ECO:0007669"/>
    <property type="project" value="UniProtKB-SubCell"/>
</dbReference>
<evidence type="ECO:0000259" key="6">
    <source>
        <dbReference type="Pfam" id="PF19047"/>
    </source>
</evidence>
<name>T1JB57_STRMM</name>
<reference evidence="8" key="1">
    <citation type="submission" date="2011-05" db="EMBL/GenBank/DDBJ databases">
        <authorList>
            <person name="Richards S.R."/>
            <person name="Qu J."/>
            <person name="Jiang H."/>
            <person name="Jhangiani S.N."/>
            <person name="Agravi P."/>
            <person name="Goodspeed R."/>
            <person name="Gross S."/>
            <person name="Mandapat C."/>
            <person name="Jackson L."/>
            <person name="Mathew T."/>
            <person name="Pu L."/>
            <person name="Thornton R."/>
            <person name="Saada N."/>
            <person name="Wilczek-Boney K.B."/>
            <person name="Lee S."/>
            <person name="Kovar C."/>
            <person name="Wu Y."/>
            <person name="Scherer S.E."/>
            <person name="Worley K.C."/>
            <person name="Muzny D.M."/>
            <person name="Gibbs R."/>
        </authorList>
    </citation>
    <scope>NUCLEOTIDE SEQUENCE</scope>
    <source>
        <strain evidence="8">Brora</strain>
    </source>
</reference>
<feature type="coiled-coil region" evidence="4">
    <location>
        <begin position="167"/>
        <end position="965"/>
    </location>
</feature>
<dbReference type="GO" id="GO:0005813">
    <property type="term" value="C:centrosome"/>
    <property type="evidence" value="ECO:0007669"/>
    <property type="project" value="TreeGrafter"/>
</dbReference>
<feature type="compositionally biased region" description="Low complexity" evidence="5">
    <location>
        <begin position="1593"/>
        <end position="1603"/>
    </location>
</feature>
<keyword evidence="8" id="KW-1185">Reference proteome</keyword>
<dbReference type="GO" id="GO:0031122">
    <property type="term" value="P:cytoplasmic microtubule organization"/>
    <property type="evidence" value="ECO:0007669"/>
    <property type="project" value="TreeGrafter"/>
</dbReference>
<protein>
    <recommendedName>
        <fullName evidence="6">HOOK N-terminal domain-containing protein</fullName>
    </recommendedName>
</protein>
<dbReference type="eggNOG" id="KOG4643">
    <property type="taxonomic scope" value="Eukaryota"/>
</dbReference>
<dbReference type="PANTHER" id="PTHR18947">
    <property type="entry name" value="HOOK PROTEINS"/>
    <property type="match status" value="1"/>
</dbReference>
<evidence type="ECO:0000256" key="4">
    <source>
        <dbReference type="SAM" id="Coils"/>
    </source>
</evidence>
<sequence length="1715" mass="197377">MRNLDILVRNVRSFYEEALGHLVVTKLPDIISLTKDPDCESSVDDVQGLLLLILGCAVQSEKKEYFIDQIKQLDLSMQHAMVDCIQQVTDNPLTVWTPELSELPLMAEEQQEPMYNLLVQHFRRIVKERDDLWHTVNTLVVEKDGGEKCTTPRGSTHISILDKHHLGVELAEAKAKLRRSRQELEEKNEILNEVKEELEQNKSVVNKLRQESLDLLQDARAAKAYRDELDIVRERANKVDKLENEIQRYKDKLNELEFYKSRVEELREDNRILVETKEMLEDQLGNSRKRMDQILDLENDLLRHRARINELTLERDSDRDRMQELIEENAQMQMSAKRSMNESANLMVELDQLRSQTMCAGQVDSLSQQLNNDAQTRLRKIELENQRLQSIIDNMRESSFHENSEKILELDKENKRLSLKVNQLQDVNAREMQRCLDVEQRNEELVRNATNLQEMVDTVKMSSDRQQLELTRDKEQLLELVETLRQRNQKSQDARMKDIEAENKRLVENAQTMKSQISRLDFENQQLQKANSRFKELNECLSDIENQKQEVERENADLHQAIAAFKVASDKYEATEQEYTELQMKYNRVSKLLDNLKTTCNKIDRLEQDNINLTIENQRLGKLLEPFKLSTEKIMDMEQEIDDLNGLNQALRRNLEALKVDHARYEQMELDLIAQSTDNQKLQKIIENFSKKVQEVETENQSLESENQKLQKTIETLKVANRRLNDLERENTDLEAENHKLDRERKSSEKEVARLKQAIEMKDTTIDECSSKISTLDRENKRLMKELDSTTNLTARVKELEKENREIVQQSMIDKKTLITLREDLVNEKIKTQQLFNELEKLTSELQKIGLKKEKLIVAEHVQDEDRYKALETMMEDALKKSLNLKDEKIRVLEGRINDYIADLSNVQHQYEVLKQLHEEKLRETGSPAKAENVEQRSSKLTQEVAELRNKLSGVEKTNVTLVEENRNFRLSLTSSREQANSLQLQVTSLQHQATSMTEQNGVLQSMNAKLQVENTTLQSQNASLSTQITLIAAQNVSLEADREQLLSRQEELQNIHASLVTDHEALQNLHEQLSSEYESLLNELGSQKTSQKSLKIEYKSLKEKYQTVVTAQQEIEQLKAILEKERELFKADNKSLVNLRAEHSRLTEDFRLLHKTNEKLKMEYKSLQTEYKGLKTEHNTMKLKNTELQGELADARDHNSALDVELSKIHSKCEILSHINGTLEEDRRSHMAQVSTLLTQYHELLTLSLEDKEHFHEEEKSFADKLNNLRRQKEKLEEKIMEQYRRMDNYSPKKYRRGFGANLVRKVRRAGSELMNRVPRTTRNKDRDRSRRNTPESTDANDTLDNVSLGSGSVSNESPDSGSDATMKNSFKENNLQHSDSVGDLIHHSRQSSINRHLAFSTTALNSRKSTPSNSDVTNEREKVFRDSADFCIAGSFSSEDLISLRTDSRSSDGRQADIESITSSIVSGHGKQEDMNGSANVLGSKTLSLGTPGSRRAVYYADENDTIPTRDVGPIDFTRNKRLDAQENSVPNQSPVTPRSMRKNQTADQRLVRSSFSGLNNSATSSSPHRSSFRSSISCFGNTSPVHESISPLLSKKSPSSHAVDAPTIERKSPSSPAHRPIYTDPAITSSPSRIRQSWHQSDSSQPDDVIVIQNNSPTKRPNVLPVTPKLPNTPNQPLPDKSGLNNEPSSNITKDNNSKPPDNSIWYEYGCV</sequence>
<dbReference type="EnsemblMetazoa" id="SMAR010990-RA">
    <property type="protein sequence ID" value="SMAR010990-PA"/>
    <property type="gene ID" value="SMAR010990"/>
</dbReference>
<feature type="compositionally biased region" description="Polar residues" evidence="5">
    <location>
        <begin position="1686"/>
        <end position="1704"/>
    </location>
</feature>
<feature type="coiled-coil region" evidence="4">
    <location>
        <begin position="1260"/>
        <end position="1287"/>
    </location>
</feature>
<feature type="region of interest" description="Disordered" evidence="5">
    <location>
        <begin position="1510"/>
        <end position="1707"/>
    </location>
</feature>
<reference evidence="7" key="2">
    <citation type="submission" date="2015-02" db="UniProtKB">
        <authorList>
            <consortium name="EnsemblMetazoa"/>
        </authorList>
    </citation>
    <scope>IDENTIFICATION</scope>
</reference>
<feature type="region of interest" description="Disordered" evidence="5">
    <location>
        <begin position="1311"/>
        <end position="1369"/>
    </location>
</feature>
<evidence type="ECO:0000256" key="2">
    <source>
        <dbReference type="ARBA" id="ARBA00022490"/>
    </source>
</evidence>
<dbReference type="PANTHER" id="PTHR18947:SF28">
    <property type="entry name" value="GIRDIN, ISOFORM A"/>
    <property type="match status" value="1"/>
</dbReference>
<feature type="coiled-coil region" evidence="4">
    <location>
        <begin position="1036"/>
        <end position="1185"/>
    </location>
</feature>
<keyword evidence="3 4" id="KW-0175">Coiled coil</keyword>
<evidence type="ECO:0000313" key="7">
    <source>
        <dbReference type="EnsemblMetazoa" id="SMAR010990-PA"/>
    </source>
</evidence>
<dbReference type="GO" id="GO:0008017">
    <property type="term" value="F:microtubule binding"/>
    <property type="evidence" value="ECO:0007669"/>
    <property type="project" value="TreeGrafter"/>
</dbReference>
<dbReference type="CDD" id="cd22223">
    <property type="entry name" value="HkD_HkRP"/>
    <property type="match status" value="1"/>
</dbReference>
<feature type="compositionally biased region" description="Polar residues" evidence="5">
    <location>
        <begin position="1336"/>
        <end position="1369"/>
    </location>
</feature>
<feature type="compositionally biased region" description="Low complexity" evidence="5">
    <location>
        <begin position="1564"/>
        <end position="1580"/>
    </location>
</feature>
<dbReference type="Gene3D" id="1.10.418.10">
    <property type="entry name" value="Calponin-like domain"/>
    <property type="match status" value="1"/>
</dbReference>
<proteinExistence type="predicted"/>
<dbReference type="GO" id="GO:0030705">
    <property type="term" value="P:cytoskeleton-dependent intracellular transport"/>
    <property type="evidence" value="ECO:0007669"/>
    <property type="project" value="InterPro"/>
</dbReference>
<dbReference type="HOGENOM" id="CLU_001421_0_0_1"/>
<dbReference type="OMA" id="KMKETCA"/>